<gene>
    <name evidence="1" type="ORF">TrST_g5347</name>
</gene>
<dbReference type="EMBL" id="BRXY01000237">
    <property type="protein sequence ID" value="GMH79729.1"/>
    <property type="molecule type" value="Genomic_DNA"/>
</dbReference>
<comment type="caution">
    <text evidence="1">The sequence shown here is derived from an EMBL/GenBank/DDBJ whole genome shotgun (WGS) entry which is preliminary data.</text>
</comment>
<proteinExistence type="predicted"/>
<feature type="non-terminal residue" evidence="1">
    <location>
        <position position="1"/>
    </location>
</feature>
<name>A0A9W7EG01_9STRA</name>
<accession>A0A9W7EG01</accession>
<evidence type="ECO:0000313" key="2">
    <source>
        <dbReference type="Proteomes" id="UP001165085"/>
    </source>
</evidence>
<sequence>ADIASAWAVELDTHKALERVADEQRSALVYDVEAEGTAGTDVQGARVQHVEFVGVRVRPVEITKLVKHHELPIWTHRD</sequence>
<evidence type="ECO:0000313" key="1">
    <source>
        <dbReference type="EMBL" id="GMH79729.1"/>
    </source>
</evidence>
<organism evidence="1 2">
    <name type="scientific">Triparma strigata</name>
    <dbReference type="NCBI Taxonomy" id="1606541"/>
    <lineage>
        <taxon>Eukaryota</taxon>
        <taxon>Sar</taxon>
        <taxon>Stramenopiles</taxon>
        <taxon>Ochrophyta</taxon>
        <taxon>Bolidophyceae</taxon>
        <taxon>Parmales</taxon>
        <taxon>Triparmaceae</taxon>
        <taxon>Triparma</taxon>
    </lineage>
</organism>
<reference evidence="2" key="1">
    <citation type="journal article" date="2023" name="Commun. Biol.">
        <title>Genome analysis of Parmales, the sister group of diatoms, reveals the evolutionary specialization of diatoms from phago-mixotrophs to photoautotrophs.</title>
        <authorList>
            <person name="Ban H."/>
            <person name="Sato S."/>
            <person name="Yoshikawa S."/>
            <person name="Yamada K."/>
            <person name="Nakamura Y."/>
            <person name="Ichinomiya M."/>
            <person name="Sato N."/>
            <person name="Blanc-Mathieu R."/>
            <person name="Endo H."/>
            <person name="Kuwata A."/>
            <person name="Ogata H."/>
        </authorList>
    </citation>
    <scope>NUCLEOTIDE SEQUENCE [LARGE SCALE GENOMIC DNA]</scope>
    <source>
        <strain evidence="2">NIES 3701</strain>
    </source>
</reference>
<keyword evidence="2" id="KW-1185">Reference proteome</keyword>
<dbReference type="Proteomes" id="UP001165085">
    <property type="component" value="Unassembled WGS sequence"/>
</dbReference>
<dbReference type="AlphaFoldDB" id="A0A9W7EG01"/>
<protein>
    <submittedName>
        <fullName evidence="1">Uncharacterized protein</fullName>
    </submittedName>
</protein>